<accession>A0A972NU00</accession>
<gene>
    <name evidence="1" type="ORF">GNZ13_32140</name>
</gene>
<dbReference type="AlphaFoldDB" id="A0A972NU00"/>
<dbReference type="Proteomes" id="UP000655523">
    <property type="component" value="Unassembled WGS sequence"/>
</dbReference>
<dbReference type="RefSeq" id="WP_172172112.1">
    <property type="nucleotide sequence ID" value="NZ_WOEZ01000185.1"/>
</dbReference>
<evidence type="ECO:0000313" key="1">
    <source>
        <dbReference type="EMBL" id="NPT59086.1"/>
    </source>
</evidence>
<keyword evidence="2" id="KW-1185">Reference proteome</keyword>
<reference evidence="1 2" key="1">
    <citation type="submission" date="2019-11" db="EMBL/GenBank/DDBJ databases">
        <title>Metabolism of dissolved organic matter in forest soils.</title>
        <authorList>
            <person name="Cyle K.T."/>
            <person name="Wilhelm R.C."/>
            <person name="Martinez C.E."/>
        </authorList>
    </citation>
    <scope>NUCLEOTIDE SEQUENCE [LARGE SCALE GENOMIC DNA]</scope>
    <source>
        <strain evidence="1 2">5N</strain>
    </source>
</reference>
<evidence type="ECO:0000313" key="2">
    <source>
        <dbReference type="Proteomes" id="UP000655523"/>
    </source>
</evidence>
<organism evidence="1 2">
    <name type="scientific">Paraburkholderia elongata</name>
    <dbReference type="NCBI Taxonomy" id="2675747"/>
    <lineage>
        <taxon>Bacteria</taxon>
        <taxon>Pseudomonadati</taxon>
        <taxon>Pseudomonadota</taxon>
        <taxon>Betaproteobacteria</taxon>
        <taxon>Burkholderiales</taxon>
        <taxon>Burkholderiaceae</taxon>
        <taxon>Paraburkholderia</taxon>
    </lineage>
</organism>
<protein>
    <submittedName>
        <fullName evidence="1">Uncharacterized protein</fullName>
    </submittedName>
</protein>
<sequence length="65" mass="7231">MTDKTFRMDVPLGFDGDGYQAAIELYVAGLVGRECTTELRDEVYEKACSMAKDFVKVGEVIVSFD</sequence>
<dbReference type="EMBL" id="WOEZ01000185">
    <property type="protein sequence ID" value="NPT59086.1"/>
    <property type="molecule type" value="Genomic_DNA"/>
</dbReference>
<name>A0A972NU00_9BURK</name>
<proteinExistence type="predicted"/>
<comment type="caution">
    <text evidence="1">The sequence shown here is derived from an EMBL/GenBank/DDBJ whole genome shotgun (WGS) entry which is preliminary data.</text>
</comment>